<reference evidence="3" key="2">
    <citation type="submission" date="2024-05" db="EMBL/GenBank/DDBJ databases">
        <title>Rhodohalobacter halophilus gen. nov., sp. nov., a moderately halophilic member of the family Balneolaceae.</title>
        <authorList>
            <person name="Xia J."/>
        </authorList>
    </citation>
    <scope>NUCLEOTIDE SEQUENCE</scope>
    <source>
        <strain evidence="3">WB101</strain>
    </source>
</reference>
<evidence type="ECO:0000313" key="3">
    <source>
        <dbReference type="EMBL" id="MCG2588528.1"/>
    </source>
</evidence>
<organism evidence="3 4">
    <name type="scientific">Rhodohalobacter sulfatireducens</name>
    <dbReference type="NCBI Taxonomy" id="2911366"/>
    <lineage>
        <taxon>Bacteria</taxon>
        <taxon>Pseudomonadati</taxon>
        <taxon>Balneolota</taxon>
        <taxon>Balneolia</taxon>
        <taxon>Balneolales</taxon>
        <taxon>Balneolaceae</taxon>
        <taxon>Rhodohalobacter</taxon>
    </lineage>
</organism>
<dbReference type="EMBL" id="JAKLWS010000008">
    <property type="protein sequence ID" value="MCG2588528.1"/>
    <property type="molecule type" value="Genomic_DNA"/>
</dbReference>
<evidence type="ECO:0000259" key="2">
    <source>
        <dbReference type="Pfam" id="PF00561"/>
    </source>
</evidence>
<proteinExistence type="predicted"/>
<gene>
    <name evidence="3" type="ORF">L6773_08135</name>
</gene>
<dbReference type="InterPro" id="IPR000073">
    <property type="entry name" value="AB_hydrolase_1"/>
</dbReference>
<keyword evidence="1 3" id="KW-0378">Hydrolase</keyword>
<evidence type="ECO:0000313" key="4">
    <source>
        <dbReference type="Proteomes" id="UP001165366"/>
    </source>
</evidence>
<dbReference type="Proteomes" id="UP001165366">
    <property type="component" value="Unassembled WGS sequence"/>
</dbReference>
<sequence>MGKIFQSDEARKELEEWYQLFRNKIVAPTESVTVQTTHGENHILKVGDQAKPPLLCLHSMLTSSAHLASELQLLLAKYHIIAPDLPGQSVRGMETRFSYKDDSFANWLLEILDELKLEKIDLLGISLGGYAALQFADVHSEKVKSLFLIVPAGIVKGSIWEGVRKMMLPAILYRLNPTEDRLKKFVEPLMSTWDDDWGTYIGKSFMLFKPDFRIPPLISEKKLAEWSVPTIVFAAEDDVSFPGKPMINKIKSNNRDIQTELMMNTKHSPPTTAEFREWLSQKILDFSQEGRHLESNK</sequence>
<dbReference type="PANTHER" id="PTHR43798">
    <property type="entry name" value="MONOACYLGLYCEROL LIPASE"/>
    <property type="match status" value="1"/>
</dbReference>
<accession>A0ABS9KCG8</accession>
<dbReference type="RefSeq" id="WP_237853369.1">
    <property type="nucleotide sequence ID" value="NZ_JAKLWS010000008.1"/>
</dbReference>
<reference evidence="3" key="1">
    <citation type="submission" date="2022-01" db="EMBL/GenBank/DDBJ databases">
        <authorList>
            <person name="Wang Y."/>
        </authorList>
    </citation>
    <scope>NUCLEOTIDE SEQUENCE</scope>
    <source>
        <strain evidence="3">WB101</strain>
    </source>
</reference>
<dbReference type="PANTHER" id="PTHR43798:SF31">
    <property type="entry name" value="AB HYDROLASE SUPERFAMILY PROTEIN YCLE"/>
    <property type="match status" value="1"/>
</dbReference>
<dbReference type="Gene3D" id="3.40.50.1820">
    <property type="entry name" value="alpha/beta hydrolase"/>
    <property type="match status" value="1"/>
</dbReference>
<protein>
    <submittedName>
        <fullName evidence="3">Alpha/beta hydrolase</fullName>
    </submittedName>
</protein>
<evidence type="ECO:0000256" key="1">
    <source>
        <dbReference type="ARBA" id="ARBA00022801"/>
    </source>
</evidence>
<keyword evidence="4" id="KW-1185">Reference proteome</keyword>
<dbReference type="PRINTS" id="PR00111">
    <property type="entry name" value="ABHYDROLASE"/>
</dbReference>
<dbReference type="SUPFAM" id="SSF53474">
    <property type="entry name" value="alpha/beta-Hydrolases"/>
    <property type="match status" value="1"/>
</dbReference>
<name>A0ABS9KCG8_9BACT</name>
<feature type="domain" description="AB hydrolase-1" evidence="2">
    <location>
        <begin position="52"/>
        <end position="151"/>
    </location>
</feature>
<dbReference type="InterPro" id="IPR029058">
    <property type="entry name" value="AB_hydrolase_fold"/>
</dbReference>
<dbReference type="Pfam" id="PF00561">
    <property type="entry name" value="Abhydrolase_1"/>
    <property type="match status" value="1"/>
</dbReference>
<dbReference type="InterPro" id="IPR050266">
    <property type="entry name" value="AB_hydrolase_sf"/>
</dbReference>
<comment type="caution">
    <text evidence="3">The sequence shown here is derived from an EMBL/GenBank/DDBJ whole genome shotgun (WGS) entry which is preliminary data.</text>
</comment>
<dbReference type="GO" id="GO:0016787">
    <property type="term" value="F:hydrolase activity"/>
    <property type="evidence" value="ECO:0007669"/>
    <property type="project" value="UniProtKB-KW"/>
</dbReference>